<name>W5SJX6_9SPIR</name>
<organism evidence="3">
    <name type="scientific">Borrelia crocidurae DOU</name>
    <dbReference type="NCBI Taxonomy" id="1293575"/>
    <lineage>
        <taxon>Bacteria</taxon>
        <taxon>Pseudomonadati</taxon>
        <taxon>Spirochaetota</taxon>
        <taxon>Spirochaetia</taxon>
        <taxon>Spirochaetales</taxon>
        <taxon>Borreliaceae</taxon>
        <taxon>Borrelia</taxon>
    </lineage>
</organism>
<keyword evidence="3" id="KW-0614">Plasmid</keyword>
<gene>
    <name evidence="3" type="ORF">BCD_1171</name>
</gene>
<dbReference type="InterPro" id="IPR003459">
    <property type="entry name" value="Borrelia_plasmid_OrfA"/>
</dbReference>
<feature type="compositionally biased region" description="Basic and acidic residues" evidence="2">
    <location>
        <begin position="231"/>
        <end position="242"/>
    </location>
</feature>
<protein>
    <submittedName>
        <fullName evidence="3">Uncharacterized protein</fullName>
    </submittedName>
</protein>
<dbReference type="HOGENOM" id="CLU_038653_1_0_12"/>
<keyword evidence="1" id="KW-0175">Coiled coil</keyword>
<accession>W5SJX6</accession>
<proteinExistence type="predicted"/>
<sequence length="539" mass="63632">KTKDMLSISKDNNKFKHKIPKGQINVILKNLVELNIYKNPHNSQTIRISYVKLQIIKMLKRYKRIIKVYWAINTKNTNYKQSMGVEEYSACDIQKIVLKLLENDAAKKVCKRTLERDIKLLNEMGLIQSKIRKLGEQKGSIAYYIQNMELDHVHKDIILEYLIQLLKENLHDKKIIGDFDADIENTAFNYTNLKRFGILSKFKECKSLIEMSHVEIPVAINKANISNINKENSKNSLEKDSAKSLSCKKPKNGEQKSEKVRLKRIGVKTRLIDLHKISRNYMQQVKELSNNDSTYINALLNLETAINDYGKEYDIEDILKHFLKQFGNKYKYKVWMMMKRTDGVINDYGLIWEGRFKDWYSHKYKKNDTTTKEKYGEKIRLASKNFYFNASKNVKDKEEEKKEKEKAEKERKLQLKRQQEYIERLFRQEEQERKERIRRREEEKAKLRMEVKEEIRSYVGNIENSDSSDDIANLYPLYEEGRGDNIAIRSPRPQINTNFEGFKTTKGLSIASLGIMLPYQEQDPDKDKILMQNAKGEMI</sequence>
<evidence type="ECO:0000256" key="1">
    <source>
        <dbReference type="SAM" id="Coils"/>
    </source>
</evidence>
<feature type="region of interest" description="Disordered" evidence="2">
    <location>
        <begin position="231"/>
        <end position="259"/>
    </location>
</feature>
<geneLocation type="plasmid" evidence="3">
    <name>unnamed</name>
</geneLocation>
<dbReference type="EMBL" id="CP004307">
    <property type="protein sequence ID" value="AHH07237.1"/>
    <property type="molecule type" value="Genomic_DNA"/>
</dbReference>
<evidence type="ECO:0000313" key="3">
    <source>
        <dbReference type="EMBL" id="AHH07237.1"/>
    </source>
</evidence>
<reference evidence="3" key="1">
    <citation type="submission" date="2013-02" db="EMBL/GenBank/DDBJ databases">
        <title>Comparative genomics of Borrelia species.</title>
        <authorList>
            <person name="Schwan T.G."/>
            <person name="Raffel S.J."/>
            <person name="Porcella S.F."/>
        </authorList>
    </citation>
    <scope>NUCLEOTIDE SEQUENCE</scope>
    <source>
        <strain evidence="3">DOU</strain>
        <plasmid evidence="3">unnamed</plasmid>
    </source>
</reference>
<evidence type="ECO:0000256" key="2">
    <source>
        <dbReference type="SAM" id="MobiDB-lite"/>
    </source>
</evidence>
<feature type="non-terminal residue" evidence="3">
    <location>
        <position position="1"/>
    </location>
</feature>
<dbReference type="RefSeq" id="WP_025401224.1">
    <property type="nucleotide sequence ID" value="NZ_CP004307.1"/>
</dbReference>
<dbReference type="Pfam" id="PF02414">
    <property type="entry name" value="Borrelia_orfA"/>
    <property type="match status" value="1"/>
</dbReference>
<feature type="coiled-coil region" evidence="1">
    <location>
        <begin position="387"/>
        <end position="457"/>
    </location>
</feature>
<dbReference type="AlphaFoldDB" id="W5SJX6"/>